<protein>
    <submittedName>
        <fullName evidence="2">Uncharacterized protein</fullName>
    </submittedName>
</protein>
<feature type="compositionally biased region" description="Basic and acidic residues" evidence="1">
    <location>
        <begin position="39"/>
        <end position="48"/>
    </location>
</feature>
<proteinExistence type="predicted"/>
<name>A0A0D3FED8_9ORYZ</name>
<dbReference type="AlphaFoldDB" id="A0A0D3FED8"/>
<feature type="region of interest" description="Disordered" evidence="1">
    <location>
        <begin position="89"/>
        <end position="109"/>
    </location>
</feature>
<accession>A0A0D3FED8</accession>
<feature type="region of interest" description="Disordered" evidence="1">
    <location>
        <begin position="34"/>
        <end position="63"/>
    </location>
</feature>
<reference evidence="2" key="2">
    <citation type="submission" date="2015-03" db="UniProtKB">
        <authorList>
            <consortium name="EnsemblPlants"/>
        </authorList>
    </citation>
    <scope>IDENTIFICATION</scope>
</reference>
<sequence length="198" mass="21214">MKRSTVTSAQQVRSTAELAHGRTIACGWISSGGAVHTSQAEKPKDRVRSGPYGARTAQARQNKKATGDIVVRIRVHEHKCFQGISPASASSRWVGGVTPNATGERRTGRSTGVAHMRVQGDYGARTAQARQNKKATGDIVVRIRVHEHKCFQGISPASASSRWVGGVTPNATGERRTGRSTATKKNESLTLPSTTSER</sequence>
<organism evidence="2">
    <name type="scientific">Oryza barthii</name>
    <dbReference type="NCBI Taxonomy" id="65489"/>
    <lineage>
        <taxon>Eukaryota</taxon>
        <taxon>Viridiplantae</taxon>
        <taxon>Streptophyta</taxon>
        <taxon>Embryophyta</taxon>
        <taxon>Tracheophyta</taxon>
        <taxon>Spermatophyta</taxon>
        <taxon>Magnoliopsida</taxon>
        <taxon>Liliopsida</taxon>
        <taxon>Poales</taxon>
        <taxon>Poaceae</taxon>
        <taxon>BOP clade</taxon>
        <taxon>Oryzoideae</taxon>
        <taxon>Oryzeae</taxon>
        <taxon>Oryzinae</taxon>
        <taxon>Oryza</taxon>
    </lineage>
</organism>
<dbReference type="EnsemblPlants" id="OBART03G05290.1">
    <property type="protein sequence ID" value="OBART03G05290.1"/>
    <property type="gene ID" value="OBART03G05290"/>
</dbReference>
<dbReference type="Proteomes" id="UP000026960">
    <property type="component" value="Chromosome 3"/>
</dbReference>
<evidence type="ECO:0000256" key="1">
    <source>
        <dbReference type="SAM" id="MobiDB-lite"/>
    </source>
</evidence>
<reference evidence="2" key="1">
    <citation type="journal article" date="2009" name="Rice">
        <title>De Novo Next Generation Sequencing of Plant Genomes.</title>
        <authorList>
            <person name="Rounsley S."/>
            <person name="Marri P.R."/>
            <person name="Yu Y."/>
            <person name="He R."/>
            <person name="Sisneros N."/>
            <person name="Goicoechea J.L."/>
            <person name="Lee S.J."/>
            <person name="Angelova A."/>
            <person name="Kudrna D."/>
            <person name="Luo M."/>
            <person name="Affourtit J."/>
            <person name="Desany B."/>
            <person name="Knight J."/>
            <person name="Niazi F."/>
            <person name="Egholm M."/>
            <person name="Wing R.A."/>
        </authorList>
    </citation>
    <scope>NUCLEOTIDE SEQUENCE [LARGE SCALE GENOMIC DNA]</scope>
    <source>
        <strain evidence="2">cv. IRGC 105608</strain>
    </source>
</reference>
<dbReference type="Gramene" id="OBART03G05290.1">
    <property type="protein sequence ID" value="OBART03G05290.1"/>
    <property type="gene ID" value="OBART03G05290"/>
</dbReference>
<keyword evidence="3" id="KW-1185">Reference proteome</keyword>
<dbReference type="HOGENOM" id="CLU_1379988_0_0_1"/>
<evidence type="ECO:0000313" key="3">
    <source>
        <dbReference type="Proteomes" id="UP000026960"/>
    </source>
</evidence>
<feature type="compositionally biased region" description="Polar residues" evidence="1">
    <location>
        <begin position="179"/>
        <end position="198"/>
    </location>
</feature>
<feature type="region of interest" description="Disordered" evidence="1">
    <location>
        <begin position="158"/>
        <end position="198"/>
    </location>
</feature>
<dbReference type="PaxDb" id="65489-OBART03G05290.1"/>
<evidence type="ECO:0000313" key="2">
    <source>
        <dbReference type="EnsemblPlants" id="OBART03G05290.1"/>
    </source>
</evidence>